<gene>
    <name evidence="1" type="ORF">THF1D04_10877</name>
</gene>
<dbReference type="EMBL" id="CAKMTQ010000001">
    <property type="protein sequence ID" value="CAH1521430.1"/>
    <property type="molecule type" value="Genomic_DNA"/>
</dbReference>
<evidence type="ECO:0000313" key="2">
    <source>
        <dbReference type="Proteomes" id="UP001295420"/>
    </source>
</evidence>
<accession>A0AAU9PZ93</accession>
<protein>
    <submittedName>
        <fullName evidence="1">Uncharacterized protein</fullName>
    </submittedName>
</protein>
<organism evidence="1 2">
    <name type="scientific">Vibrio owensii</name>
    <dbReference type="NCBI Taxonomy" id="696485"/>
    <lineage>
        <taxon>Bacteria</taxon>
        <taxon>Pseudomonadati</taxon>
        <taxon>Pseudomonadota</taxon>
        <taxon>Gammaproteobacteria</taxon>
        <taxon>Vibrionales</taxon>
        <taxon>Vibrionaceae</taxon>
        <taxon>Vibrio</taxon>
    </lineage>
</organism>
<comment type="caution">
    <text evidence="1">The sequence shown here is derived from an EMBL/GenBank/DDBJ whole genome shotgun (WGS) entry which is preliminary data.</text>
</comment>
<sequence>MVFLLTIKAPLFIVIAVQMVSKCLSYSQYLYFYQCVFKLSDASAER</sequence>
<evidence type="ECO:0000313" key="1">
    <source>
        <dbReference type="EMBL" id="CAH1521430.1"/>
    </source>
</evidence>
<dbReference type="Proteomes" id="UP001295420">
    <property type="component" value="Unassembled WGS sequence"/>
</dbReference>
<reference evidence="1" key="1">
    <citation type="submission" date="2022-01" db="EMBL/GenBank/DDBJ databases">
        <authorList>
            <person name="Lagorce A."/>
        </authorList>
    </citation>
    <scope>NUCLEOTIDE SEQUENCE</scope>
    <source>
        <strain evidence="1">Th15_F1_D04</strain>
    </source>
</reference>
<dbReference type="AlphaFoldDB" id="A0AAU9PZ93"/>
<name>A0AAU9PZ93_9VIBR</name>
<proteinExistence type="predicted"/>